<dbReference type="RefSeq" id="WP_208608881.1">
    <property type="nucleotide sequence ID" value="NZ_FPBD01000003.1"/>
</dbReference>
<dbReference type="Pfam" id="PF12833">
    <property type="entry name" value="HTH_18"/>
    <property type="match status" value="1"/>
</dbReference>
<sequence length="305" mass="34473">MNQLIAEYCSANTLLIPESLHDMADARLIMSGGKASVFHKFIRKDMRDIEFFTSTPCLAFVISGRESFSSAEHEEFVLNDGEMLFMGRDLHMISDFTNEDGPLEAVLFFFDTAVIAEFLRRKRIAEGDKAAAHQPFKVAANASISEYVVGLKSIYKDLNKAPSDLVRMKLLELLYLVDLLGHEQRLLSFLIGASAAGKRRNIKHLMRNGSAYNLSVKDFARLSGRSVSSFNRDFKRLNGVTPSKWLLDTRLEKARELVFESKLSVTEIAMQIGFANTSHFIKAFKGRYDETPKQARLSYQDSFAE</sequence>
<name>A0A1I7AJQ7_9HYPH</name>
<dbReference type="EMBL" id="FPBD01000003">
    <property type="protein sequence ID" value="SFT75178.1"/>
    <property type="molecule type" value="Genomic_DNA"/>
</dbReference>
<dbReference type="Gene3D" id="1.10.10.60">
    <property type="entry name" value="Homeodomain-like"/>
    <property type="match status" value="2"/>
</dbReference>
<dbReference type="PRINTS" id="PR00032">
    <property type="entry name" value="HTHARAC"/>
</dbReference>
<dbReference type="PROSITE" id="PS01124">
    <property type="entry name" value="HTH_ARAC_FAMILY_2"/>
    <property type="match status" value="1"/>
</dbReference>
<dbReference type="Pfam" id="PF22200">
    <property type="entry name" value="ExsA_N"/>
    <property type="match status" value="1"/>
</dbReference>
<evidence type="ECO:0000256" key="2">
    <source>
        <dbReference type="ARBA" id="ARBA00023125"/>
    </source>
</evidence>
<dbReference type="GO" id="GO:0043565">
    <property type="term" value="F:sequence-specific DNA binding"/>
    <property type="evidence" value="ECO:0007669"/>
    <property type="project" value="InterPro"/>
</dbReference>
<dbReference type="InterPro" id="IPR020449">
    <property type="entry name" value="Tscrpt_reg_AraC-type_HTH"/>
</dbReference>
<gene>
    <name evidence="5" type="ORF">SAMN05444141_103135</name>
</gene>
<dbReference type="AlphaFoldDB" id="A0A1I7AJQ7"/>
<evidence type="ECO:0000313" key="5">
    <source>
        <dbReference type="EMBL" id="SFT75178.1"/>
    </source>
</evidence>
<dbReference type="PANTHER" id="PTHR43280">
    <property type="entry name" value="ARAC-FAMILY TRANSCRIPTIONAL REGULATOR"/>
    <property type="match status" value="1"/>
</dbReference>
<protein>
    <submittedName>
        <fullName evidence="5">Transcriptional regulator, AraC family</fullName>
    </submittedName>
</protein>
<evidence type="ECO:0000256" key="1">
    <source>
        <dbReference type="ARBA" id="ARBA00023015"/>
    </source>
</evidence>
<reference evidence="6" key="1">
    <citation type="submission" date="2016-10" db="EMBL/GenBank/DDBJ databases">
        <authorList>
            <person name="Varghese N."/>
            <person name="Submissions S."/>
        </authorList>
    </citation>
    <scope>NUCLEOTIDE SEQUENCE [LARGE SCALE GENOMIC DNA]</scope>
    <source>
        <strain evidence="6">DSM 17465</strain>
    </source>
</reference>
<dbReference type="GO" id="GO:0003700">
    <property type="term" value="F:DNA-binding transcription factor activity"/>
    <property type="evidence" value="ECO:0007669"/>
    <property type="project" value="InterPro"/>
</dbReference>
<keyword evidence="6" id="KW-1185">Reference proteome</keyword>
<proteinExistence type="predicted"/>
<dbReference type="SMART" id="SM00342">
    <property type="entry name" value="HTH_ARAC"/>
    <property type="match status" value="1"/>
</dbReference>
<dbReference type="PANTHER" id="PTHR43280:SF2">
    <property type="entry name" value="HTH-TYPE TRANSCRIPTIONAL REGULATOR EXSA"/>
    <property type="match status" value="1"/>
</dbReference>
<keyword evidence="1" id="KW-0805">Transcription regulation</keyword>
<keyword evidence="2" id="KW-0238">DNA-binding</keyword>
<evidence type="ECO:0000256" key="3">
    <source>
        <dbReference type="ARBA" id="ARBA00023163"/>
    </source>
</evidence>
<keyword evidence="3" id="KW-0804">Transcription</keyword>
<dbReference type="InterPro" id="IPR054015">
    <property type="entry name" value="ExsA-like_N"/>
</dbReference>
<evidence type="ECO:0000259" key="4">
    <source>
        <dbReference type="PROSITE" id="PS01124"/>
    </source>
</evidence>
<evidence type="ECO:0000313" key="6">
    <source>
        <dbReference type="Proteomes" id="UP000183371"/>
    </source>
</evidence>
<accession>A0A1I7AJQ7</accession>
<dbReference type="Proteomes" id="UP000183371">
    <property type="component" value="Unassembled WGS sequence"/>
</dbReference>
<dbReference type="SUPFAM" id="SSF46689">
    <property type="entry name" value="Homeodomain-like"/>
    <property type="match status" value="2"/>
</dbReference>
<dbReference type="InterPro" id="IPR018060">
    <property type="entry name" value="HTH_AraC"/>
</dbReference>
<organism evidence="5 6">
    <name type="scientific">Pseudovibrio denitrificans</name>
    <dbReference type="NCBI Taxonomy" id="258256"/>
    <lineage>
        <taxon>Bacteria</taxon>
        <taxon>Pseudomonadati</taxon>
        <taxon>Pseudomonadota</taxon>
        <taxon>Alphaproteobacteria</taxon>
        <taxon>Hyphomicrobiales</taxon>
        <taxon>Stappiaceae</taxon>
        <taxon>Pseudovibrio</taxon>
    </lineage>
</organism>
<dbReference type="InterPro" id="IPR009057">
    <property type="entry name" value="Homeodomain-like_sf"/>
</dbReference>
<feature type="domain" description="HTH araC/xylS-type" evidence="4">
    <location>
        <begin position="200"/>
        <end position="298"/>
    </location>
</feature>